<reference evidence="7" key="2">
    <citation type="submission" date="2025-09" db="UniProtKB">
        <authorList>
            <consortium name="Ensembl"/>
        </authorList>
    </citation>
    <scope>IDENTIFICATION</scope>
</reference>
<organism evidence="7 8">
    <name type="scientific">Zonotrichia albicollis</name>
    <name type="common">White-throated sparrow</name>
    <name type="synonym">Fringilla albicollis</name>
    <dbReference type="NCBI Taxonomy" id="44394"/>
    <lineage>
        <taxon>Eukaryota</taxon>
        <taxon>Metazoa</taxon>
        <taxon>Chordata</taxon>
        <taxon>Craniata</taxon>
        <taxon>Vertebrata</taxon>
        <taxon>Euteleostomi</taxon>
        <taxon>Archelosauria</taxon>
        <taxon>Archosauria</taxon>
        <taxon>Dinosauria</taxon>
        <taxon>Saurischia</taxon>
        <taxon>Theropoda</taxon>
        <taxon>Coelurosauria</taxon>
        <taxon>Aves</taxon>
        <taxon>Neognathae</taxon>
        <taxon>Neoaves</taxon>
        <taxon>Telluraves</taxon>
        <taxon>Australaves</taxon>
        <taxon>Passeriformes</taxon>
        <taxon>Passerellidae</taxon>
        <taxon>Zonotrichia</taxon>
    </lineage>
</organism>
<dbReference type="GO" id="GO:0046790">
    <property type="term" value="F:virion binding"/>
    <property type="evidence" value="ECO:0007669"/>
    <property type="project" value="TreeGrafter"/>
</dbReference>
<protein>
    <recommendedName>
        <fullName evidence="6">Ig-like domain-containing protein</fullName>
    </recommendedName>
</protein>
<dbReference type="SUPFAM" id="SSF48726">
    <property type="entry name" value="Immunoglobulin"/>
    <property type="match status" value="2"/>
</dbReference>
<dbReference type="GO" id="GO:0005770">
    <property type="term" value="C:late endosome"/>
    <property type="evidence" value="ECO:0007669"/>
    <property type="project" value="TreeGrafter"/>
</dbReference>
<dbReference type="GO" id="GO:0075512">
    <property type="term" value="P:clathrin-dependent endocytosis of virus by host cell"/>
    <property type="evidence" value="ECO:0007669"/>
    <property type="project" value="TreeGrafter"/>
</dbReference>
<dbReference type="Gene3D" id="2.60.40.10">
    <property type="entry name" value="Immunoglobulins"/>
    <property type="match status" value="2"/>
</dbReference>
<evidence type="ECO:0000259" key="6">
    <source>
        <dbReference type="PROSITE" id="PS50835"/>
    </source>
</evidence>
<dbReference type="Pfam" id="PF07686">
    <property type="entry name" value="V-set"/>
    <property type="match status" value="1"/>
</dbReference>
<proteinExistence type="predicted"/>
<sequence length="366" mass="40511">FPFTILFSLSSWGVSYPESLRASGGSCLVVPCTFSYPADVTTGGGIVAIWYKDYEGQRTVVFHSAAPQDVDSRFGGRAQLLGDPMARNCTLLLRGVTPGDSGLYRFRFEIIHGDRWSASRDVTLSISDDLELPSVTSSEEQTEGQRSTLECSTPYFCPGGDTALHWEGYDPQVSQVSSHVQLDTSGVSHQVTLTSSFTWKDHSKKLLCVVSDGSKRASTEVVLRVRPPVGGWIPALPSSSGTNPVTICGLTSSPPPSIDTQGPPQPFFVLIVWKKSQVKLSRAGNPARNPRSGEEIGYRCGKRRYWRRRERWRGKGQRGGLGEASFLRERPRRAQRRIGACSNPIADFRDIGKKFRGKLFWFVTER</sequence>
<dbReference type="Pfam" id="PF08205">
    <property type="entry name" value="C2-set_2"/>
    <property type="match status" value="1"/>
</dbReference>
<evidence type="ECO:0000256" key="1">
    <source>
        <dbReference type="ARBA" id="ARBA00004167"/>
    </source>
</evidence>
<evidence type="ECO:0000313" key="7">
    <source>
        <dbReference type="Ensembl" id="ENSZALP00000001776.1"/>
    </source>
</evidence>
<evidence type="ECO:0000313" key="8">
    <source>
        <dbReference type="Proteomes" id="UP000694413"/>
    </source>
</evidence>
<dbReference type="GO" id="GO:0005769">
    <property type="term" value="C:early endosome"/>
    <property type="evidence" value="ECO:0007669"/>
    <property type="project" value="TreeGrafter"/>
</dbReference>
<evidence type="ECO:0000256" key="4">
    <source>
        <dbReference type="ARBA" id="ARBA00023136"/>
    </source>
</evidence>
<reference evidence="7" key="1">
    <citation type="submission" date="2025-08" db="UniProtKB">
        <authorList>
            <consortium name="Ensembl"/>
        </authorList>
    </citation>
    <scope>IDENTIFICATION</scope>
</reference>
<dbReference type="GO" id="GO:0005886">
    <property type="term" value="C:plasma membrane"/>
    <property type="evidence" value="ECO:0007669"/>
    <property type="project" value="TreeGrafter"/>
</dbReference>
<keyword evidence="3" id="KW-1133">Transmembrane helix</keyword>
<dbReference type="InterPro" id="IPR003599">
    <property type="entry name" value="Ig_sub"/>
</dbReference>
<keyword evidence="8" id="KW-1185">Reference proteome</keyword>
<evidence type="ECO:0000256" key="3">
    <source>
        <dbReference type="ARBA" id="ARBA00022989"/>
    </source>
</evidence>
<dbReference type="InterPro" id="IPR013106">
    <property type="entry name" value="Ig_V-set"/>
</dbReference>
<keyword evidence="5" id="KW-1015">Disulfide bond</keyword>
<dbReference type="Proteomes" id="UP000694413">
    <property type="component" value="Unassembled WGS sequence"/>
</dbReference>
<dbReference type="PROSITE" id="PS50835">
    <property type="entry name" value="IG_LIKE"/>
    <property type="match status" value="1"/>
</dbReference>
<dbReference type="AlphaFoldDB" id="A0A8D2M3Y8"/>
<accession>A0A8D2M3Y8</accession>
<evidence type="ECO:0000256" key="2">
    <source>
        <dbReference type="ARBA" id="ARBA00022692"/>
    </source>
</evidence>
<dbReference type="PANTHER" id="PTHR47243:SF1">
    <property type="entry name" value="SIALOADHESIN"/>
    <property type="match status" value="1"/>
</dbReference>
<dbReference type="InterPro" id="IPR036179">
    <property type="entry name" value="Ig-like_dom_sf"/>
</dbReference>
<name>A0A8D2M3Y8_ZONAL</name>
<dbReference type="InterPro" id="IPR013162">
    <property type="entry name" value="CD80_C2-set"/>
</dbReference>
<evidence type="ECO:0000256" key="5">
    <source>
        <dbReference type="ARBA" id="ARBA00023157"/>
    </source>
</evidence>
<dbReference type="InterPro" id="IPR007110">
    <property type="entry name" value="Ig-like_dom"/>
</dbReference>
<dbReference type="Ensembl" id="ENSZALT00000003292.1">
    <property type="protein sequence ID" value="ENSZALP00000001776.1"/>
    <property type="gene ID" value="ENSZALG00000002148.1"/>
</dbReference>
<keyword evidence="2" id="KW-0812">Transmembrane</keyword>
<comment type="subcellular location">
    <subcellularLocation>
        <location evidence="1">Membrane</location>
        <topology evidence="1">Single-pass membrane protein</topology>
    </subcellularLocation>
</comment>
<dbReference type="InterPro" id="IPR013783">
    <property type="entry name" value="Ig-like_fold"/>
</dbReference>
<dbReference type="PANTHER" id="PTHR47243">
    <property type="entry name" value="SIALOADHESIN"/>
    <property type="match status" value="1"/>
</dbReference>
<keyword evidence="4" id="KW-0472">Membrane</keyword>
<feature type="domain" description="Ig-like" evidence="6">
    <location>
        <begin position="133"/>
        <end position="224"/>
    </location>
</feature>
<dbReference type="SMART" id="SM00409">
    <property type="entry name" value="IG"/>
    <property type="match status" value="1"/>
</dbReference>